<proteinExistence type="predicted"/>
<dbReference type="OrthoDB" id="9787933at2"/>
<evidence type="ECO:0000313" key="3">
    <source>
        <dbReference type="Proteomes" id="UP000295525"/>
    </source>
</evidence>
<dbReference type="SUPFAM" id="SSF53474">
    <property type="entry name" value="alpha/beta-Hydrolases"/>
    <property type="match status" value="1"/>
</dbReference>
<dbReference type="InterPro" id="IPR002925">
    <property type="entry name" value="Dienelactn_hydro"/>
</dbReference>
<dbReference type="InterPro" id="IPR051049">
    <property type="entry name" value="Dienelactone_hydrolase-like"/>
</dbReference>
<dbReference type="EMBL" id="SMAJ01000011">
    <property type="protein sequence ID" value="TCT04803.1"/>
    <property type="molecule type" value="Genomic_DNA"/>
</dbReference>
<keyword evidence="3" id="KW-1185">Reference proteome</keyword>
<name>A0A4R3LW60_9BURK</name>
<sequence>MSFSPITGAAGTTIHTSSDGLRHGLFDMPTYDGAIKAYYAAPAKQAQRPVILVIQEIFGLHEHIQDVCRRFAHEGYFAVAVELYQRQGDAGSYTDIPGLIREIVAKVPDEQVMADLDASVQWAAAQGGDVARLGVTGFCWGGRLAWMYAAHNPACKAAVAWYGRLVNGHGPLQVRNPIDVAASVHAPVLGLYGAHDASIPLAGLHQVEAALAHGGVASKASRFVVYPDAGHAFYSDYRPSYRKADAEDAWARALEWFGRYLA</sequence>
<reference evidence="2 3" key="1">
    <citation type="submission" date="2019-03" db="EMBL/GenBank/DDBJ databases">
        <title>Genomic Encyclopedia of Type Strains, Phase IV (KMG-IV): sequencing the most valuable type-strain genomes for metagenomic binning, comparative biology and taxonomic classification.</title>
        <authorList>
            <person name="Goeker M."/>
        </authorList>
    </citation>
    <scope>NUCLEOTIDE SEQUENCE [LARGE SCALE GENOMIC DNA]</scope>
    <source>
        <strain evidence="2 3">DSM 24591</strain>
    </source>
</reference>
<evidence type="ECO:0000259" key="1">
    <source>
        <dbReference type="Pfam" id="PF01738"/>
    </source>
</evidence>
<dbReference type="GO" id="GO:0016787">
    <property type="term" value="F:hydrolase activity"/>
    <property type="evidence" value="ECO:0007669"/>
    <property type="project" value="InterPro"/>
</dbReference>
<evidence type="ECO:0000313" key="2">
    <source>
        <dbReference type="EMBL" id="TCT04803.1"/>
    </source>
</evidence>
<dbReference type="Gene3D" id="3.40.50.1820">
    <property type="entry name" value="alpha/beta hydrolase"/>
    <property type="match status" value="1"/>
</dbReference>
<gene>
    <name evidence="2" type="ORF">EDC26_11118</name>
</gene>
<accession>A0A4R3LW60</accession>
<protein>
    <submittedName>
        <fullName evidence="2">Carboxymethylenebutenolidase</fullName>
    </submittedName>
</protein>
<feature type="domain" description="Dienelactone hydrolase" evidence="1">
    <location>
        <begin position="35"/>
        <end position="261"/>
    </location>
</feature>
<comment type="caution">
    <text evidence="2">The sequence shown here is derived from an EMBL/GenBank/DDBJ whole genome shotgun (WGS) entry which is preliminary data.</text>
</comment>
<dbReference type="AlphaFoldDB" id="A0A4R3LW60"/>
<dbReference type="Pfam" id="PF01738">
    <property type="entry name" value="DLH"/>
    <property type="match status" value="1"/>
</dbReference>
<organism evidence="2 3">
    <name type="scientific">Paralcaligenes ureilyticus</name>
    <dbReference type="NCBI Taxonomy" id="627131"/>
    <lineage>
        <taxon>Bacteria</taxon>
        <taxon>Pseudomonadati</taxon>
        <taxon>Pseudomonadota</taxon>
        <taxon>Betaproteobacteria</taxon>
        <taxon>Burkholderiales</taxon>
        <taxon>Alcaligenaceae</taxon>
        <taxon>Paralcaligenes</taxon>
    </lineage>
</organism>
<dbReference type="PANTHER" id="PTHR46623:SF6">
    <property type="entry name" value="ALPHA_BETA-HYDROLASES SUPERFAMILY PROTEIN"/>
    <property type="match status" value="1"/>
</dbReference>
<dbReference type="RefSeq" id="WP_132583538.1">
    <property type="nucleotide sequence ID" value="NZ_SMAJ01000011.1"/>
</dbReference>
<dbReference type="InterPro" id="IPR029058">
    <property type="entry name" value="AB_hydrolase_fold"/>
</dbReference>
<dbReference type="PANTHER" id="PTHR46623">
    <property type="entry name" value="CARBOXYMETHYLENEBUTENOLIDASE-RELATED"/>
    <property type="match status" value="1"/>
</dbReference>
<dbReference type="Proteomes" id="UP000295525">
    <property type="component" value="Unassembled WGS sequence"/>
</dbReference>